<feature type="transmembrane region" description="Helical" evidence="1">
    <location>
        <begin position="35"/>
        <end position="59"/>
    </location>
</feature>
<comment type="caution">
    <text evidence="2">The sequence shown here is derived from an EMBL/GenBank/DDBJ whole genome shotgun (WGS) entry which is preliminary data.</text>
</comment>
<gene>
    <name evidence="2" type="ORF">A3196_15100</name>
</gene>
<keyword evidence="3" id="KW-1185">Reference proteome</keyword>
<dbReference type="AlphaFoldDB" id="A0A1E2UTG7"/>
<dbReference type="RefSeq" id="WP_069024674.1">
    <property type="nucleotide sequence ID" value="NZ_LVJZ01000003.1"/>
</dbReference>
<keyword evidence="1" id="KW-0812">Transmembrane</keyword>
<accession>A0A1E2UTG7</accession>
<name>A0A1E2UTG7_9GAMM</name>
<dbReference type="STRING" id="1818881.A3196_15100"/>
<dbReference type="Pfam" id="PF04955">
    <property type="entry name" value="HupE_UreJ"/>
    <property type="match status" value="1"/>
</dbReference>
<evidence type="ECO:0000256" key="1">
    <source>
        <dbReference type="SAM" id="Phobius"/>
    </source>
</evidence>
<proteinExistence type="predicted"/>
<dbReference type="EMBL" id="LVJZ01000003">
    <property type="protein sequence ID" value="ODB97971.1"/>
    <property type="molecule type" value="Genomic_DNA"/>
</dbReference>
<evidence type="ECO:0000313" key="3">
    <source>
        <dbReference type="Proteomes" id="UP000094849"/>
    </source>
</evidence>
<feature type="transmembrane region" description="Helical" evidence="1">
    <location>
        <begin position="71"/>
        <end position="88"/>
    </location>
</feature>
<evidence type="ECO:0008006" key="4">
    <source>
        <dbReference type="Google" id="ProtNLM"/>
    </source>
</evidence>
<organism evidence="2 3">
    <name type="scientific">Candidatus Thiodiazotropha endoloripes</name>
    <dbReference type="NCBI Taxonomy" id="1818881"/>
    <lineage>
        <taxon>Bacteria</taxon>
        <taxon>Pseudomonadati</taxon>
        <taxon>Pseudomonadota</taxon>
        <taxon>Gammaproteobacteria</taxon>
        <taxon>Chromatiales</taxon>
        <taxon>Sedimenticolaceae</taxon>
        <taxon>Candidatus Thiodiazotropha</taxon>
    </lineage>
</organism>
<keyword evidence="1" id="KW-1133">Transmembrane helix</keyword>
<feature type="transmembrane region" description="Helical" evidence="1">
    <location>
        <begin position="146"/>
        <end position="170"/>
    </location>
</feature>
<keyword evidence="1" id="KW-0472">Membrane</keyword>
<protein>
    <recommendedName>
        <fullName evidence="4">Urease accessory protein UreJ</fullName>
    </recommendedName>
</protein>
<dbReference type="Proteomes" id="UP000094849">
    <property type="component" value="Unassembled WGS sequence"/>
</dbReference>
<feature type="transmembrane region" description="Helical" evidence="1">
    <location>
        <begin position="179"/>
        <end position="198"/>
    </location>
</feature>
<dbReference type="InterPro" id="IPR007038">
    <property type="entry name" value="HupE_UreJ"/>
</dbReference>
<reference evidence="2 3" key="1">
    <citation type="submission" date="2016-03" db="EMBL/GenBank/DDBJ databases">
        <title>Chemosynthetic sulphur-oxidizing symbionts of marine invertebrate animals are capable of nitrogen fixation.</title>
        <authorList>
            <person name="Petersen J.M."/>
            <person name="Kemper A."/>
            <person name="Gruber-Vodicka H."/>
            <person name="Cardini U."/>
            <person name="Geest Mvander."/>
            <person name="Kleiner M."/>
            <person name="Bulgheresi S."/>
            <person name="Fussmann M."/>
            <person name="Herbold C."/>
            <person name="Seah B.K.B."/>
            <person name="Antony C.Paul."/>
            <person name="Liu D."/>
            <person name="Belitz A."/>
            <person name="Weber M."/>
        </authorList>
    </citation>
    <scope>NUCLEOTIDE SEQUENCE [LARGE SCALE GENOMIC DNA]</scope>
    <source>
        <strain evidence="2">G_D</strain>
    </source>
</reference>
<sequence>MSRINTLLRSGLPLLVLLVPESAHAHLVSTRFGEFYSGLLHPLTTLVHLVPWLALAMFASMQGKAFARRSLPLFPLAVAFGVLLGISFGGLQSLLIPNILSFVVLGGLVALSYPLPRAVGLTAVVLFAISHGYANGDVDLADGSLTLYVAGVTTAAYLVVALGAGAAVAISERAAWGQIALRALGSWILAAGLIYGGFELMGVRGA</sequence>
<evidence type="ECO:0000313" key="2">
    <source>
        <dbReference type="EMBL" id="ODB97971.1"/>
    </source>
</evidence>